<evidence type="ECO:0000256" key="1">
    <source>
        <dbReference type="SAM" id="MobiDB-lite"/>
    </source>
</evidence>
<evidence type="ECO:0000256" key="2">
    <source>
        <dbReference type="SAM" id="SignalP"/>
    </source>
</evidence>
<dbReference type="Proteomes" id="UP000676246">
    <property type="component" value="Unassembled WGS sequence"/>
</dbReference>
<feature type="region of interest" description="Disordered" evidence="1">
    <location>
        <begin position="44"/>
        <end position="69"/>
    </location>
</feature>
<dbReference type="EMBL" id="JAGQDD010000001">
    <property type="protein sequence ID" value="MBQ0929343.1"/>
    <property type="molecule type" value="Genomic_DNA"/>
</dbReference>
<protein>
    <submittedName>
        <fullName evidence="3">Uncharacterized protein</fullName>
    </submittedName>
</protein>
<organism evidence="3 4">
    <name type="scientific">Ideonella alba</name>
    <dbReference type="NCBI Taxonomy" id="2824118"/>
    <lineage>
        <taxon>Bacteria</taxon>
        <taxon>Pseudomonadati</taxon>
        <taxon>Pseudomonadota</taxon>
        <taxon>Betaproteobacteria</taxon>
        <taxon>Burkholderiales</taxon>
        <taxon>Sphaerotilaceae</taxon>
        <taxon>Ideonella</taxon>
    </lineage>
</organism>
<reference evidence="3 4" key="1">
    <citation type="submission" date="2021-04" db="EMBL/GenBank/DDBJ databases">
        <title>The genome sequence of Ideonella sp. 3Y2.</title>
        <authorList>
            <person name="Liu Y."/>
        </authorList>
    </citation>
    <scope>NUCLEOTIDE SEQUENCE [LARGE SCALE GENOMIC DNA]</scope>
    <source>
        <strain evidence="3 4">3Y2</strain>
    </source>
</reference>
<feature type="chain" id="PRO_5037405242" evidence="2">
    <location>
        <begin position="27"/>
        <end position="318"/>
    </location>
</feature>
<feature type="signal peptide" evidence="2">
    <location>
        <begin position="1"/>
        <end position="26"/>
    </location>
</feature>
<sequence length="318" mass="34526">MKRLLIASVRILVGAACVMQLGSAAAQSLSGDFGGLWEEWRTQPGSADPMRRQQAGLDQARQEGERFRRNEQIEDAAKKGAKEGFERAGAIAEKTSELLGWASDNGGEQLEELARMLRDSGWGRSADATRAVRKALERAGLVDPDDSGNEPSGAPDGQPGVPSACAAVDGGAASGGRRTHKPGAARAPGAAGHPCEACYTKAINALDSTRTRLEKLRAIYSSTYKSAKAQMAFADSVSGVHGVSGLAWQTQKIKIMQSVKNLDKAYDAKYAELMQALLKDLQQYSECEETIMKVPSWYDRFGFVYYQFMKDHYKRPVL</sequence>
<name>A0A941BFE7_9BURK</name>
<feature type="compositionally biased region" description="Basic and acidic residues" evidence="1">
    <location>
        <begin position="60"/>
        <end position="69"/>
    </location>
</feature>
<proteinExistence type="predicted"/>
<keyword evidence="4" id="KW-1185">Reference proteome</keyword>
<keyword evidence="2" id="KW-0732">Signal</keyword>
<comment type="caution">
    <text evidence="3">The sequence shown here is derived from an EMBL/GenBank/DDBJ whole genome shotgun (WGS) entry which is preliminary data.</text>
</comment>
<evidence type="ECO:0000313" key="4">
    <source>
        <dbReference type="Proteomes" id="UP000676246"/>
    </source>
</evidence>
<accession>A0A941BFE7</accession>
<dbReference type="AlphaFoldDB" id="A0A941BFE7"/>
<gene>
    <name evidence="3" type="ORF">KAK03_02525</name>
</gene>
<feature type="compositionally biased region" description="Low complexity" evidence="1">
    <location>
        <begin position="184"/>
        <end position="193"/>
    </location>
</feature>
<dbReference type="RefSeq" id="WP_210851592.1">
    <property type="nucleotide sequence ID" value="NZ_JAGQDD010000001.1"/>
</dbReference>
<feature type="region of interest" description="Disordered" evidence="1">
    <location>
        <begin position="139"/>
        <end position="193"/>
    </location>
</feature>
<evidence type="ECO:0000313" key="3">
    <source>
        <dbReference type="EMBL" id="MBQ0929343.1"/>
    </source>
</evidence>